<name>A0A1Y1RU06_9SPIO</name>
<accession>A0A1Y1RU06</accession>
<dbReference type="GO" id="GO:0005886">
    <property type="term" value="C:plasma membrane"/>
    <property type="evidence" value="ECO:0007669"/>
    <property type="project" value="UniProtKB-SubCell"/>
</dbReference>
<keyword evidence="9" id="KW-1185">Reference proteome</keyword>
<keyword evidence="6 7" id="KW-0472">Membrane</keyword>
<comment type="subcellular location">
    <subcellularLocation>
        <location evidence="1">Cell membrane</location>
        <topology evidence="1">Multi-pass membrane protein</topology>
    </subcellularLocation>
</comment>
<evidence type="ECO:0000256" key="5">
    <source>
        <dbReference type="ARBA" id="ARBA00022989"/>
    </source>
</evidence>
<feature type="transmembrane region" description="Helical" evidence="7">
    <location>
        <begin position="145"/>
        <end position="163"/>
    </location>
</feature>
<organism evidence="8 9">
    <name type="scientific">Marispirochaeta aestuarii</name>
    <dbReference type="NCBI Taxonomy" id="1963862"/>
    <lineage>
        <taxon>Bacteria</taxon>
        <taxon>Pseudomonadati</taxon>
        <taxon>Spirochaetota</taxon>
        <taxon>Spirochaetia</taxon>
        <taxon>Spirochaetales</taxon>
        <taxon>Spirochaetaceae</taxon>
        <taxon>Marispirochaeta</taxon>
    </lineage>
</organism>
<comment type="caution">
    <text evidence="8">The sequence shown here is derived from an EMBL/GenBank/DDBJ whole genome shotgun (WGS) entry which is preliminary data.</text>
</comment>
<dbReference type="InterPro" id="IPR005524">
    <property type="entry name" value="DUF318"/>
</dbReference>
<reference evidence="8 9" key="1">
    <citation type="submission" date="2017-03" db="EMBL/GenBank/DDBJ databases">
        <title>Draft Genome sequence of Marispirochaeta sp. strain JC444.</title>
        <authorList>
            <person name="Shivani Y."/>
            <person name="Subhash Y."/>
            <person name="Sasikala C."/>
            <person name="Ramana C."/>
        </authorList>
    </citation>
    <scope>NUCLEOTIDE SEQUENCE [LARGE SCALE GENOMIC DNA]</scope>
    <source>
        <strain evidence="8 9">JC444</strain>
    </source>
</reference>
<feature type="transmembrane region" description="Helical" evidence="7">
    <location>
        <begin position="82"/>
        <end position="102"/>
    </location>
</feature>
<dbReference type="STRING" id="1963862.B4O97_18565"/>
<evidence type="ECO:0000256" key="2">
    <source>
        <dbReference type="ARBA" id="ARBA00006386"/>
    </source>
</evidence>
<keyword evidence="4 7" id="KW-0812">Transmembrane</keyword>
<evidence type="ECO:0000313" key="9">
    <source>
        <dbReference type="Proteomes" id="UP000192343"/>
    </source>
</evidence>
<dbReference type="AlphaFoldDB" id="A0A1Y1RU06"/>
<dbReference type="Pfam" id="PF03773">
    <property type="entry name" value="ArsP_1"/>
    <property type="match status" value="1"/>
</dbReference>
<dbReference type="Proteomes" id="UP000192343">
    <property type="component" value="Unassembled WGS sequence"/>
</dbReference>
<evidence type="ECO:0000256" key="1">
    <source>
        <dbReference type="ARBA" id="ARBA00004651"/>
    </source>
</evidence>
<evidence type="ECO:0000256" key="3">
    <source>
        <dbReference type="ARBA" id="ARBA00022475"/>
    </source>
</evidence>
<dbReference type="EMBL" id="MWQY01000036">
    <property type="protein sequence ID" value="ORC29915.1"/>
    <property type="molecule type" value="Genomic_DNA"/>
</dbReference>
<keyword evidence="5 7" id="KW-1133">Transmembrane helix</keyword>
<proteinExistence type="inferred from homology"/>
<evidence type="ECO:0000256" key="6">
    <source>
        <dbReference type="ARBA" id="ARBA00023136"/>
    </source>
</evidence>
<feature type="transmembrane region" description="Helical" evidence="7">
    <location>
        <begin position="42"/>
        <end position="62"/>
    </location>
</feature>
<dbReference type="RefSeq" id="WP_083053018.1">
    <property type="nucleotide sequence ID" value="NZ_MWQY01000036.1"/>
</dbReference>
<dbReference type="OrthoDB" id="9798408at2"/>
<comment type="similarity">
    <text evidence="2">Belongs to the UPF0718 family.</text>
</comment>
<evidence type="ECO:0000313" key="8">
    <source>
        <dbReference type="EMBL" id="ORC29915.1"/>
    </source>
</evidence>
<gene>
    <name evidence="8" type="ORF">B4O97_18565</name>
</gene>
<sequence>MVKRLVRRYRFFLTMLVLLMLLCAFNSGMARRAVEVSVFSVREMLLILPPIFILLGMLDVWVPRHTMVRFMGKESGIKGVVLAVLIGSAAAGPLYGAFPVAAVFLKKGASFKNIFIFLGAWSTTKIPMFLFELEALGAPFALTRMIVNIPGIIIIAHVLTAFLNNHDRLEIVRRVEIMNREQPKG</sequence>
<evidence type="ECO:0000256" key="7">
    <source>
        <dbReference type="SAM" id="Phobius"/>
    </source>
</evidence>
<evidence type="ECO:0000256" key="4">
    <source>
        <dbReference type="ARBA" id="ARBA00022692"/>
    </source>
</evidence>
<protein>
    <submittedName>
        <fullName evidence="8">Permease</fullName>
    </submittedName>
</protein>
<keyword evidence="3" id="KW-1003">Cell membrane</keyword>